<dbReference type="SUPFAM" id="SSF51430">
    <property type="entry name" value="NAD(P)-linked oxidoreductase"/>
    <property type="match status" value="1"/>
</dbReference>
<dbReference type="AlphaFoldDB" id="A0A382YRP5"/>
<sequence>MHFGEKLDEDRFLALIDRAYEKGARTFMTADVYGQGASDEMLARGLAGKPRDSYCLVGAVGHDFYNGERAGSRGFPRFTDANLRTADDYADYLRMATEKELERCGAEHFDLLLLH</sequence>
<gene>
    <name evidence="2" type="ORF">METZ01_LOCUS438747</name>
</gene>
<dbReference type="Gene3D" id="3.20.20.100">
    <property type="entry name" value="NADP-dependent oxidoreductase domain"/>
    <property type="match status" value="1"/>
</dbReference>
<organism evidence="2">
    <name type="scientific">marine metagenome</name>
    <dbReference type="NCBI Taxonomy" id="408172"/>
    <lineage>
        <taxon>unclassified sequences</taxon>
        <taxon>metagenomes</taxon>
        <taxon>ecological metagenomes</taxon>
    </lineage>
</organism>
<feature type="non-terminal residue" evidence="2">
    <location>
        <position position="115"/>
    </location>
</feature>
<proteinExistence type="predicted"/>
<dbReference type="InterPro" id="IPR023210">
    <property type="entry name" value="NADP_OxRdtase_dom"/>
</dbReference>
<evidence type="ECO:0000259" key="1">
    <source>
        <dbReference type="Pfam" id="PF00248"/>
    </source>
</evidence>
<dbReference type="Pfam" id="PF00248">
    <property type="entry name" value="Aldo_ket_red"/>
    <property type="match status" value="1"/>
</dbReference>
<dbReference type="PANTHER" id="PTHR43312:SF1">
    <property type="entry name" value="NADP-DEPENDENT OXIDOREDUCTASE DOMAIN-CONTAINING PROTEIN"/>
    <property type="match status" value="1"/>
</dbReference>
<protein>
    <recommendedName>
        <fullName evidence="1">NADP-dependent oxidoreductase domain-containing protein</fullName>
    </recommendedName>
</protein>
<dbReference type="EMBL" id="UINC01177980">
    <property type="protein sequence ID" value="SVD85893.1"/>
    <property type="molecule type" value="Genomic_DNA"/>
</dbReference>
<accession>A0A382YRP5</accession>
<reference evidence="2" key="1">
    <citation type="submission" date="2018-05" db="EMBL/GenBank/DDBJ databases">
        <authorList>
            <person name="Lanie J.A."/>
            <person name="Ng W.-L."/>
            <person name="Kazmierczak K.M."/>
            <person name="Andrzejewski T.M."/>
            <person name="Davidsen T.M."/>
            <person name="Wayne K.J."/>
            <person name="Tettelin H."/>
            <person name="Glass J.I."/>
            <person name="Rusch D."/>
            <person name="Podicherti R."/>
            <person name="Tsui H.-C.T."/>
            <person name="Winkler M.E."/>
        </authorList>
    </citation>
    <scope>NUCLEOTIDE SEQUENCE</scope>
</reference>
<dbReference type="InterPro" id="IPR036812">
    <property type="entry name" value="NAD(P)_OxRdtase_dom_sf"/>
</dbReference>
<dbReference type="PANTHER" id="PTHR43312">
    <property type="entry name" value="D-THREO-ALDOSE 1-DEHYDROGENASE"/>
    <property type="match status" value="1"/>
</dbReference>
<evidence type="ECO:0000313" key="2">
    <source>
        <dbReference type="EMBL" id="SVD85893.1"/>
    </source>
</evidence>
<dbReference type="InterPro" id="IPR053135">
    <property type="entry name" value="AKR2_Oxidoreductase"/>
</dbReference>
<name>A0A382YRP5_9ZZZZ</name>
<feature type="domain" description="NADP-dependent oxidoreductase" evidence="1">
    <location>
        <begin position="2"/>
        <end position="115"/>
    </location>
</feature>